<accession>A0A2U1S991</accession>
<protein>
    <recommendedName>
        <fullName evidence="8">Digeranylgeranylglycerophospholipid reductase</fullName>
        <shortName evidence="8">DGGGPL reductase</shortName>
        <ecNumber evidence="8">1.3.-.-</ecNumber>
    </recommendedName>
    <alternativeName>
        <fullName evidence="8">2,3-bis-O-geranylgeranylglyceryl phosphate reductase</fullName>
    </alternativeName>
    <alternativeName>
        <fullName evidence="8">Geranylgeranyl reductase</fullName>
        <shortName evidence="8">GGR</shortName>
    </alternativeName>
</protein>
<dbReference type="OrthoDB" id="6062at2157"/>
<organism evidence="11 12">
    <name type="scientific">Methanobrevibacter woesei</name>
    <dbReference type="NCBI Taxonomy" id="190976"/>
    <lineage>
        <taxon>Archaea</taxon>
        <taxon>Methanobacteriati</taxon>
        <taxon>Methanobacteriota</taxon>
        <taxon>Methanomada group</taxon>
        <taxon>Methanobacteria</taxon>
        <taxon>Methanobacteriales</taxon>
        <taxon>Methanobacteriaceae</taxon>
        <taxon>Methanobrevibacter</taxon>
    </lineage>
</organism>
<keyword evidence="2 8" id="KW-0285">Flavoprotein</keyword>
<comment type="cofactor">
    <cofactor evidence="8">
        <name>FAD</name>
        <dbReference type="ChEBI" id="CHEBI:57692"/>
    </cofactor>
    <text evidence="8">Binds 1 FAD per subunit.</text>
</comment>
<dbReference type="InterPro" id="IPR036188">
    <property type="entry name" value="FAD/NAD-bd_sf"/>
</dbReference>
<comment type="catalytic activity">
    <reaction evidence="8">
        <text>2,3-bis-O-(phytanyl)-sn-glycerol 1-phosphate + 8 A = 2,3-bis-O-(geranylgeranyl)-sn-glycerol 1-phosphate + 8 AH2</text>
        <dbReference type="Rhea" id="RHEA:64368"/>
        <dbReference type="ChEBI" id="CHEBI:13193"/>
        <dbReference type="ChEBI" id="CHEBI:17499"/>
        <dbReference type="ChEBI" id="CHEBI:58837"/>
        <dbReference type="ChEBI" id="CHEBI:73125"/>
    </reaction>
</comment>
<dbReference type="RefSeq" id="WP_116668941.1">
    <property type="nucleotide sequence ID" value="NZ_MZGU01000002.1"/>
</dbReference>
<sequence>MIETDVLVIGSGPAGSSAAKHAALGGAKVILMDKKSEIGAPKRCAEGISKKGLAKLGIEPNPRWITKEIDGIRLVSPDGTDVWMTEEEIELPEAGYILERKVFDKYMAMDAARAGAQIKIKTLATGLRRDGDAFIVSVESMGKKEEIRAKIVIGADGPECHVARWAGLKPTTKAKEMESGVQYEMVGLDFERDGVLEFFFGSCAPGGYVWIFPKGDDIANVGLAVLSHLAEKPAIEYLDEFIAKCPATKNAQPVELNVGGDPVGGMPKKMYDDNLLICGDAAGQVNPLTGGGISSGMTGGMYAGKVAAEAIAAGDCSKKFLKKYDEEVRKELKSEIDKYKKPHEFLLSLSDEELNDIAKAFQDVNFEKISTTELIKNLVKVSPKALLKLGKLI</sequence>
<evidence type="ECO:0000259" key="10">
    <source>
        <dbReference type="Pfam" id="PF22578"/>
    </source>
</evidence>
<evidence type="ECO:0000256" key="4">
    <source>
        <dbReference type="ARBA" id="ARBA00023002"/>
    </source>
</evidence>
<feature type="binding site" evidence="8">
    <location>
        <position position="14"/>
    </location>
    <ligand>
        <name>FAD</name>
        <dbReference type="ChEBI" id="CHEBI:57692"/>
    </ligand>
</feature>
<feature type="binding site" evidence="8">
    <location>
        <position position="292"/>
    </location>
    <ligand>
        <name>FAD</name>
        <dbReference type="ChEBI" id="CHEBI:57692"/>
    </ligand>
</feature>
<evidence type="ECO:0000259" key="9">
    <source>
        <dbReference type="Pfam" id="PF00890"/>
    </source>
</evidence>
<evidence type="ECO:0000256" key="2">
    <source>
        <dbReference type="ARBA" id="ARBA00022630"/>
    </source>
</evidence>
<dbReference type="UniPathway" id="UPA00940"/>
<feature type="domain" description="Digeranylgeranylglycerophospholipid reductase catalytic" evidence="10">
    <location>
        <begin position="177"/>
        <end position="259"/>
    </location>
</feature>
<dbReference type="GO" id="GO:0016628">
    <property type="term" value="F:oxidoreductase activity, acting on the CH-CH group of donors, NAD or NADP as acceptor"/>
    <property type="evidence" value="ECO:0007669"/>
    <property type="project" value="InterPro"/>
</dbReference>
<reference evidence="11 12" key="1">
    <citation type="submission" date="2017-03" db="EMBL/GenBank/DDBJ databases">
        <title>Genome sequence of Methanobrevibacter wosei.</title>
        <authorList>
            <person name="Poehlein A."/>
            <person name="Seedorf H."/>
            <person name="Daniel R."/>
        </authorList>
    </citation>
    <scope>NUCLEOTIDE SEQUENCE [LARGE SCALE GENOMIC DNA]</scope>
    <source>
        <strain evidence="11 12">DSM 11979</strain>
    </source>
</reference>
<dbReference type="InterPro" id="IPR023590">
    <property type="entry name" value="DGGGPL_reductase"/>
</dbReference>
<dbReference type="EC" id="1.3.-.-" evidence="8"/>
<dbReference type="SUPFAM" id="SSF51905">
    <property type="entry name" value="FAD/NAD(P)-binding domain"/>
    <property type="match status" value="1"/>
</dbReference>
<evidence type="ECO:0000256" key="1">
    <source>
        <dbReference type="ARBA" id="ARBA00022516"/>
    </source>
</evidence>
<keyword evidence="4 8" id="KW-0560">Oxidoreductase</keyword>
<dbReference type="GO" id="GO:0046474">
    <property type="term" value="P:glycerophospholipid biosynthetic process"/>
    <property type="evidence" value="ECO:0007669"/>
    <property type="project" value="UniProtKB-UniRule"/>
</dbReference>
<dbReference type="NCBIfam" id="TIGR02032">
    <property type="entry name" value="GG-red-SF"/>
    <property type="match status" value="1"/>
</dbReference>
<feature type="binding site" evidence="8">
    <location>
        <position position="100"/>
    </location>
    <ligand>
        <name>FAD</name>
        <dbReference type="ChEBI" id="CHEBI:57692"/>
    </ligand>
</feature>
<feature type="binding site" evidence="8">
    <location>
        <position position="33"/>
    </location>
    <ligand>
        <name>FAD</name>
        <dbReference type="ChEBI" id="CHEBI:57692"/>
    </ligand>
</feature>
<evidence type="ECO:0000256" key="3">
    <source>
        <dbReference type="ARBA" id="ARBA00022827"/>
    </source>
</evidence>
<gene>
    <name evidence="11" type="ORF">MBBWO_01070</name>
</gene>
<evidence type="ECO:0000313" key="11">
    <source>
        <dbReference type="EMBL" id="PWB86993.1"/>
    </source>
</evidence>
<feature type="binding site" evidence="8">
    <location>
        <position position="44"/>
    </location>
    <ligand>
        <name>FAD</name>
        <dbReference type="ChEBI" id="CHEBI:57692"/>
    </ligand>
</feature>
<comment type="pathway">
    <text evidence="8">Membrane lipid metabolism; glycerophospholipid metabolism.</text>
</comment>
<dbReference type="InterPro" id="IPR054715">
    <property type="entry name" value="GGR_cat"/>
</dbReference>
<evidence type="ECO:0000256" key="6">
    <source>
        <dbReference type="ARBA" id="ARBA00023209"/>
    </source>
</evidence>
<feature type="binding site" evidence="8">
    <location>
        <position position="371"/>
    </location>
    <ligand>
        <name>a 2,3-bis-O-(geranylgeranyl)-sn-glycerol 1-phospholipid</name>
        <dbReference type="ChEBI" id="CHEBI:138140"/>
    </ligand>
</feature>
<feature type="binding site" evidence="8">
    <location>
        <position position="45"/>
    </location>
    <ligand>
        <name>FAD</name>
        <dbReference type="ChEBI" id="CHEBI:57692"/>
    </ligand>
</feature>
<dbReference type="GO" id="GO:0046467">
    <property type="term" value="P:membrane lipid biosynthetic process"/>
    <property type="evidence" value="ECO:0007669"/>
    <property type="project" value="InterPro"/>
</dbReference>
<dbReference type="GO" id="GO:0050660">
    <property type="term" value="F:flavin adenine dinucleotide binding"/>
    <property type="evidence" value="ECO:0007669"/>
    <property type="project" value="UniProtKB-UniRule"/>
</dbReference>
<evidence type="ECO:0000256" key="5">
    <source>
        <dbReference type="ARBA" id="ARBA00023098"/>
    </source>
</evidence>
<evidence type="ECO:0000256" key="7">
    <source>
        <dbReference type="ARBA" id="ARBA00023264"/>
    </source>
</evidence>
<dbReference type="AlphaFoldDB" id="A0A2U1S991"/>
<dbReference type="HAMAP" id="MF_01287">
    <property type="entry name" value="DGGGPL_reductase"/>
    <property type="match status" value="1"/>
</dbReference>
<dbReference type="PANTHER" id="PTHR42685:SF18">
    <property type="entry name" value="DIGERANYLGERANYLGLYCEROPHOSPHOLIPID REDUCTASE"/>
    <property type="match status" value="1"/>
</dbReference>
<comment type="function">
    <text evidence="8">Is involved in the reduction of 2,3-digeranylgeranylglycerophospholipids (unsaturated archaeols) into 2,3-diphytanylglycerophospholipids (saturated archaeols) in the biosynthesis of archaeal membrane lipids. Catalyzes the formation of archaetidic acid (2,3-di-O-phytanyl-sn-glyceryl phosphate) from 2,3-di-O-geranylgeranylglyceryl phosphate (DGGGP) via the hydrogenation of each double bond of the isoprenoid chains. Is also probably able to reduce double bonds of geranyl groups in CDP-2,3-bis-O-(geranylgeranyl)-sn-glycerol and archaetidylserine, thus acting at various stages in the biosynthesis of archaeal membrane lipids.</text>
</comment>
<comment type="catalytic activity">
    <reaction evidence="8">
        <text>archaetidylserine + 8 AH2 = 2,3-bis-O-phytanyl-sn-glycero-3-phospho-L-serine + 8 A</text>
        <dbReference type="Rhea" id="RHEA:84215"/>
        <dbReference type="ChEBI" id="CHEBI:13193"/>
        <dbReference type="ChEBI" id="CHEBI:17499"/>
        <dbReference type="ChEBI" id="CHEBI:71517"/>
        <dbReference type="ChEBI" id="CHEBI:74853"/>
    </reaction>
</comment>
<dbReference type="InterPro" id="IPR050407">
    <property type="entry name" value="Geranylgeranyl_reductase"/>
</dbReference>
<keyword evidence="7 8" id="KW-1208">Phospholipid metabolism</keyword>
<dbReference type="Gene3D" id="3.50.50.60">
    <property type="entry name" value="FAD/NAD(P)-binding domain"/>
    <property type="match status" value="1"/>
</dbReference>
<dbReference type="PRINTS" id="PR00420">
    <property type="entry name" value="RNGMNOXGNASE"/>
</dbReference>
<feature type="domain" description="FAD-dependent oxidoreductase 2 FAD-binding" evidence="9">
    <location>
        <begin position="5"/>
        <end position="47"/>
    </location>
</feature>
<comment type="miscellaneous">
    <text evidence="8">Reduction reaction proceeds via syn addition of hydrogen for double bonds.</text>
</comment>
<dbReference type="InterPro" id="IPR003953">
    <property type="entry name" value="FAD-dep_OxRdtase_2_FAD-bd"/>
</dbReference>
<dbReference type="GO" id="GO:0016020">
    <property type="term" value="C:membrane"/>
    <property type="evidence" value="ECO:0007669"/>
    <property type="project" value="GOC"/>
</dbReference>
<dbReference type="Pfam" id="PF22578">
    <property type="entry name" value="GGR_cat"/>
    <property type="match status" value="1"/>
</dbReference>
<feature type="binding site" evidence="8">
    <location>
        <position position="124"/>
    </location>
    <ligand>
        <name>FAD</name>
        <dbReference type="ChEBI" id="CHEBI:57692"/>
    </ligand>
</feature>
<evidence type="ECO:0000313" key="12">
    <source>
        <dbReference type="Proteomes" id="UP000245577"/>
    </source>
</evidence>
<feature type="binding site" evidence="8">
    <location>
        <position position="293"/>
    </location>
    <ligand>
        <name>FAD</name>
        <dbReference type="ChEBI" id="CHEBI:57692"/>
    </ligand>
</feature>
<evidence type="ECO:0000256" key="8">
    <source>
        <dbReference type="HAMAP-Rule" id="MF_01287"/>
    </source>
</evidence>
<dbReference type="Gene3D" id="3.30.9.10">
    <property type="entry name" value="D-Amino Acid Oxidase, subunit A, domain 2"/>
    <property type="match status" value="1"/>
</dbReference>
<comment type="similarity">
    <text evidence="8">Belongs to the geranylgeranyl reductase family. DGGGPL reductase subfamily.</text>
</comment>
<keyword evidence="1 8" id="KW-0444">Lipid biosynthesis</keyword>
<feature type="binding site" evidence="8">
    <location>
        <position position="280"/>
    </location>
    <ligand>
        <name>FAD</name>
        <dbReference type="ChEBI" id="CHEBI:57692"/>
    </ligand>
</feature>
<keyword evidence="3 8" id="KW-0274">FAD</keyword>
<proteinExistence type="inferred from homology"/>
<comment type="catalytic activity">
    <reaction evidence="8">
        <text>CDP-2,3-bis-O-(geranylgeranyl)-sn-glycerol + 8 AH2 = CDP-2,3-bis-O-(phytanyl)-sn-glycerol + 8 A</text>
        <dbReference type="Rhea" id="RHEA:84207"/>
        <dbReference type="ChEBI" id="CHEBI:13193"/>
        <dbReference type="ChEBI" id="CHEBI:17499"/>
        <dbReference type="ChEBI" id="CHEBI:58838"/>
        <dbReference type="ChEBI" id="CHEBI:74004"/>
    </reaction>
</comment>
<dbReference type="GO" id="GO:0045550">
    <property type="term" value="F:geranylgeranyl reductase activity"/>
    <property type="evidence" value="ECO:0007669"/>
    <property type="project" value="InterPro"/>
</dbReference>
<keyword evidence="6 8" id="KW-0594">Phospholipid biosynthesis</keyword>
<dbReference type="Proteomes" id="UP000245577">
    <property type="component" value="Unassembled WGS sequence"/>
</dbReference>
<comment type="catalytic activity">
    <reaction evidence="8">
        <text>a 2,3-bis-O-phytanyl-sn-glycerol 1-phospholipid + 8 A = a 2,3-bis-O-(geranylgeranyl)-sn-glycerol 1-phospholipid + 8 AH2</text>
        <dbReference type="Rhea" id="RHEA:64376"/>
        <dbReference type="ChEBI" id="CHEBI:13193"/>
        <dbReference type="ChEBI" id="CHEBI:17499"/>
        <dbReference type="ChEBI" id="CHEBI:138139"/>
        <dbReference type="ChEBI" id="CHEBI:138140"/>
    </reaction>
</comment>
<keyword evidence="12" id="KW-1185">Reference proteome</keyword>
<dbReference type="PANTHER" id="PTHR42685">
    <property type="entry name" value="GERANYLGERANYL DIPHOSPHATE REDUCTASE"/>
    <property type="match status" value="1"/>
</dbReference>
<keyword evidence="5 8" id="KW-0443">Lipid metabolism</keyword>
<dbReference type="Pfam" id="PF00890">
    <property type="entry name" value="FAD_binding_2"/>
    <property type="match status" value="1"/>
</dbReference>
<comment type="caution">
    <text evidence="8">Lacks conserved residue(s) required for the propagation of feature annotation.</text>
</comment>
<name>A0A2U1S991_9EURY</name>
<comment type="caution">
    <text evidence="11">The sequence shown here is derived from an EMBL/GenBank/DDBJ whole genome shotgun (WGS) entry which is preliminary data.</text>
</comment>
<feature type="binding site" evidence="8">
    <location>
        <position position="47"/>
    </location>
    <ligand>
        <name>FAD</name>
        <dbReference type="ChEBI" id="CHEBI:57692"/>
    </ligand>
</feature>
<dbReference type="InterPro" id="IPR011777">
    <property type="entry name" value="Geranylgeranyl_Rdtase_fam"/>
</dbReference>
<dbReference type="EMBL" id="MZGU01000002">
    <property type="protein sequence ID" value="PWB86993.1"/>
    <property type="molecule type" value="Genomic_DNA"/>
</dbReference>